<proteinExistence type="predicted"/>
<evidence type="ECO:0000313" key="3">
    <source>
        <dbReference type="Proteomes" id="UP000198596"/>
    </source>
</evidence>
<dbReference type="Proteomes" id="UP000198596">
    <property type="component" value="Unassembled WGS sequence"/>
</dbReference>
<dbReference type="OrthoDB" id="1442373at2"/>
<protein>
    <recommendedName>
        <fullName evidence="4">NlpE N-terminal domain-containing protein</fullName>
    </recommendedName>
</protein>
<dbReference type="AlphaFoldDB" id="A0A1I2DH33"/>
<organism evidence="2 3">
    <name type="scientific">Flavobacterium xueshanense</name>
    <dbReference type="NCBI Taxonomy" id="935223"/>
    <lineage>
        <taxon>Bacteria</taxon>
        <taxon>Pseudomonadati</taxon>
        <taxon>Bacteroidota</taxon>
        <taxon>Flavobacteriia</taxon>
        <taxon>Flavobacteriales</taxon>
        <taxon>Flavobacteriaceae</taxon>
        <taxon>Flavobacterium</taxon>
    </lineage>
</organism>
<evidence type="ECO:0000313" key="2">
    <source>
        <dbReference type="EMBL" id="SFE79932.1"/>
    </source>
</evidence>
<gene>
    <name evidence="2" type="ORF">SAMN04488131_10472</name>
</gene>
<dbReference type="STRING" id="935223.SAMN04488131_10472"/>
<evidence type="ECO:0000256" key="1">
    <source>
        <dbReference type="SAM" id="SignalP"/>
    </source>
</evidence>
<sequence>MKLLLSTLFLIFNLTVFAQSNAFAGNYNRTFSKEGDYLIEYKLTLNQDGTFVFHSYSKIKNGFPPEVHNYGKGKWTAKDNVISFSSNKQEDFDEKNTLDFNKSKARFVTKNPRDKSDRIIKTRLTFVESEIRWIQRLDVFKI</sequence>
<evidence type="ECO:0008006" key="4">
    <source>
        <dbReference type="Google" id="ProtNLM"/>
    </source>
</evidence>
<name>A0A1I2DH33_9FLAO</name>
<keyword evidence="3" id="KW-1185">Reference proteome</keyword>
<reference evidence="3" key="1">
    <citation type="submission" date="2016-10" db="EMBL/GenBank/DDBJ databases">
        <authorList>
            <person name="Varghese N."/>
            <person name="Submissions S."/>
        </authorList>
    </citation>
    <scope>NUCLEOTIDE SEQUENCE [LARGE SCALE GENOMIC DNA]</scope>
    <source>
        <strain evidence="3">CGMCC 1.9227</strain>
    </source>
</reference>
<dbReference type="RefSeq" id="WP_091203867.1">
    <property type="nucleotide sequence ID" value="NZ_FONQ01000004.1"/>
</dbReference>
<dbReference type="EMBL" id="FONQ01000004">
    <property type="protein sequence ID" value="SFE79932.1"/>
    <property type="molecule type" value="Genomic_DNA"/>
</dbReference>
<feature type="chain" id="PRO_5011486979" description="NlpE N-terminal domain-containing protein" evidence="1">
    <location>
        <begin position="19"/>
        <end position="142"/>
    </location>
</feature>
<feature type="signal peptide" evidence="1">
    <location>
        <begin position="1"/>
        <end position="18"/>
    </location>
</feature>
<accession>A0A1I2DH33</accession>
<keyword evidence="1" id="KW-0732">Signal</keyword>